<proteinExistence type="predicted"/>
<keyword evidence="3" id="KW-1185">Reference proteome</keyword>
<evidence type="ECO:0000256" key="1">
    <source>
        <dbReference type="SAM" id="MobiDB-lite"/>
    </source>
</evidence>
<name>A0A8J3C6E6_9PSEU</name>
<dbReference type="AlphaFoldDB" id="A0A8J3C6E6"/>
<sequence length="173" mass="16534">MSDSTPPLPREPFNLPPAVSLGGAAALTATVLATVAALVGGGAEPAPADPAAGVSFTPSTPGPMPAAIPPPAGSSSAGATTSPAPSSSAAESSTETAPRNRQRHQAPADGGHPPVTEKTPDPGGEDGDTGGVKPSPGGGTVSTNPPKTTTTPPPTTTTPAPSPTTSEPEPTNT</sequence>
<dbReference type="Proteomes" id="UP000637578">
    <property type="component" value="Unassembled WGS sequence"/>
</dbReference>
<accession>A0A8J3C6E6</accession>
<protein>
    <submittedName>
        <fullName evidence="2">Uncharacterized protein</fullName>
    </submittedName>
</protein>
<feature type="compositionally biased region" description="Low complexity" evidence="1">
    <location>
        <begin position="41"/>
        <end position="53"/>
    </location>
</feature>
<dbReference type="RefSeq" id="WP_189054027.1">
    <property type="nucleotide sequence ID" value="NZ_BMMK01000002.1"/>
</dbReference>
<organism evidence="2 3">
    <name type="scientific">Longimycelium tulufanense</name>
    <dbReference type="NCBI Taxonomy" id="907463"/>
    <lineage>
        <taxon>Bacteria</taxon>
        <taxon>Bacillati</taxon>
        <taxon>Actinomycetota</taxon>
        <taxon>Actinomycetes</taxon>
        <taxon>Pseudonocardiales</taxon>
        <taxon>Pseudonocardiaceae</taxon>
        <taxon>Longimycelium</taxon>
    </lineage>
</organism>
<reference evidence="2" key="2">
    <citation type="submission" date="2020-09" db="EMBL/GenBank/DDBJ databases">
        <authorList>
            <person name="Sun Q."/>
            <person name="Zhou Y."/>
        </authorList>
    </citation>
    <scope>NUCLEOTIDE SEQUENCE</scope>
    <source>
        <strain evidence="2">CGMCC 4.5737</strain>
    </source>
</reference>
<comment type="caution">
    <text evidence="2">The sequence shown here is derived from an EMBL/GenBank/DDBJ whole genome shotgun (WGS) entry which is preliminary data.</text>
</comment>
<feature type="compositionally biased region" description="Pro residues" evidence="1">
    <location>
        <begin position="151"/>
        <end position="162"/>
    </location>
</feature>
<dbReference type="EMBL" id="BMMK01000002">
    <property type="protein sequence ID" value="GGM40028.1"/>
    <property type="molecule type" value="Genomic_DNA"/>
</dbReference>
<feature type="region of interest" description="Disordered" evidence="1">
    <location>
        <begin position="41"/>
        <end position="173"/>
    </location>
</feature>
<evidence type="ECO:0000313" key="2">
    <source>
        <dbReference type="EMBL" id="GGM40028.1"/>
    </source>
</evidence>
<reference evidence="2" key="1">
    <citation type="journal article" date="2014" name="Int. J. Syst. Evol. Microbiol.">
        <title>Complete genome sequence of Corynebacterium casei LMG S-19264T (=DSM 44701T), isolated from a smear-ripened cheese.</title>
        <authorList>
            <consortium name="US DOE Joint Genome Institute (JGI-PGF)"/>
            <person name="Walter F."/>
            <person name="Albersmeier A."/>
            <person name="Kalinowski J."/>
            <person name="Ruckert C."/>
        </authorList>
    </citation>
    <scope>NUCLEOTIDE SEQUENCE</scope>
    <source>
        <strain evidence="2">CGMCC 4.5737</strain>
    </source>
</reference>
<feature type="compositionally biased region" description="Pro residues" evidence="1">
    <location>
        <begin position="60"/>
        <end position="72"/>
    </location>
</feature>
<evidence type="ECO:0000313" key="3">
    <source>
        <dbReference type="Proteomes" id="UP000637578"/>
    </source>
</evidence>
<feature type="compositionally biased region" description="Low complexity" evidence="1">
    <location>
        <begin position="163"/>
        <end position="173"/>
    </location>
</feature>
<dbReference type="PRINTS" id="PR01217">
    <property type="entry name" value="PRICHEXTENSN"/>
</dbReference>
<gene>
    <name evidence="2" type="ORF">GCM10012275_08720</name>
</gene>
<feature type="compositionally biased region" description="Low complexity" evidence="1">
    <location>
        <begin position="73"/>
        <end position="97"/>
    </location>
</feature>